<comment type="similarity">
    <text evidence="1">Belongs to the SMP-30/CGR1 family.</text>
</comment>
<evidence type="ECO:0000313" key="4">
    <source>
        <dbReference type="Proteomes" id="UP001597033"/>
    </source>
</evidence>
<accession>A0ABW3LT44</accession>
<feature type="domain" description="SMP-30/Gluconolactonase/LRE-like region" evidence="2">
    <location>
        <begin position="20"/>
        <end position="270"/>
    </location>
</feature>
<dbReference type="EC" id="3.1.1.99" evidence="3"/>
<dbReference type="Pfam" id="PF08450">
    <property type="entry name" value="SGL"/>
    <property type="match status" value="1"/>
</dbReference>
<evidence type="ECO:0000313" key="3">
    <source>
        <dbReference type="EMBL" id="MFD1041298.1"/>
    </source>
</evidence>
<dbReference type="PANTHER" id="PTHR10907:SF47">
    <property type="entry name" value="REGUCALCIN"/>
    <property type="match status" value="1"/>
</dbReference>
<proteinExistence type="inferred from homology"/>
<name>A0ABW3LT44_9GAMM</name>
<comment type="caution">
    <text evidence="3">The sequence shown here is derived from an EMBL/GenBank/DDBJ whole genome shotgun (WGS) entry which is preliminary data.</text>
</comment>
<dbReference type="GO" id="GO:0016787">
    <property type="term" value="F:hydrolase activity"/>
    <property type="evidence" value="ECO:0007669"/>
    <property type="project" value="UniProtKB-KW"/>
</dbReference>
<reference evidence="4" key="1">
    <citation type="journal article" date="2019" name="Int. J. Syst. Evol. Microbiol.">
        <title>The Global Catalogue of Microorganisms (GCM) 10K type strain sequencing project: providing services to taxonomists for standard genome sequencing and annotation.</title>
        <authorList>
            <consortium name="The Broad Institute Genomics Platform"/>
            <consortium name="The Broad Institute Genome Sequencing Center for Infectious Disease"/>
            <person name="Wu L."/>
            <person name="Ma J."/>
        </authorList>
    </citation>
    <scope>NUCLEOTIDE SEQUENCE [LARGE SCALE GENOMIC DNA]</scope>
    <source>
        <strain evidence="4">CCUG 55854</strain>
    </source>
</reference>
<dbReference type="PANTHER" id="PTHR10907">
    <property type="entry name" value="REGUCALCIN"/>
    <property type="match status" value="1"/>
</dbReference>
<dbReference type="InterPro" id="IPR013658">
    <property type="entry name" value="SGL"/>
</dbReference>
<dbReference type="SUPFAM" id="SSF63829">
    <property type="entry name" value="Calcium-dependent phosphotriesterase"/>
    <property type="match status" value="1"/>
</dbReference>
<sequence>MDPAPSDPARLTVDSRCAHGEGVLWCERRQALLWVDIDGARLWMYLPAQGTSRSWPLPDRPGCIGLGQAGDLLLVLAKALYRADLDAALADGADAVPLVHLADVEPHEPRTRSNDGRADRHGNFVFGTMDESATKAPVGAFYQYSAAHGLRPLPLPPVAISNSIAFSADGRTLYWCDSMSAEIHCCDYDPDRAQVGRSRVFARVDLPGAVADGSTIDAEGHLWNAQWGGARVVRYRPDGTVDRIVPMPVPQPSCCAIGGPGLDTLYVITSPQGLGQAARSAWPGSGNLFELRLPRALGLPEGRVVLP</sequence>
<dbReference type="InterPro" id="IPR011042">
    <property type="entry name" value="6-blade_b-propeller_TolB-like"/>
</dbReference>
<dbReference type="InterPro" id="IPR005511">
    <property type="entry name" value="SMP-30"/>
</dbReference>
<dbReference type="Gene3D" id="2.120.10.30">
    <property type="entry name" value="TolB, C-terminal domain"/>
    <property type="match status" value="1"/>
</dbReference>
<evidence type="ECO:0000259" key="2">
    <source>
        <dbReference type="Pfam" id="PF08450"/>
    </source>
</evidence>
<gene>
    <name evidence="3" type="ORF">ACFQ2N_02905</name>
</gene>
<dbReference type="RefSeq" id="WP_162377548.1">
    <property type="nucleotide sequence ID" value="NZ_JBHTKN010000001.1"/>
</dbReference>
<protein>
    <submittedName>
        <fullName evidence="3">SMP-30/gluconolactonase/LRE family protein</fullName>
        <ecNumber evidence="3">3.1.1.99</ecNumber>
    </submittedName>
</protein>
<evidence type="ECO:0000256" key="1">
    <source>
        <dbReference type="ARBA" id="ARBA00008853"/>
    </source>
</evidence>
<dbReference type="PRINTS" id="PR01790">
    <property type="entry name" value="SMP30FAMILY"/>
</dbReference>
<keyword evidence="3" id="KW-0378">Hydrolase</keyword>
<dbReference type="Proteomes" id="UP001597033">
    <property type="component" value="Unassembled WGS sequence"/>
</dbReference>
<organism evidence="3 4">
    <name type="scientific">Pseudoxanthomonas kaohsiungensis</name>
    <dbReference type="NCBI Taxonomy" id="283923"/>
    <lineage>
        <taxon>Bacteria</taxon>
        <taxon>Pseudomonadati</taxon>
        <taxon>Pseudomonadota</taxon>
        <taxon>Gammaproteobacteria</taxon>
        <taxon>Lysobacterales</taxon>
        <taxon>Lysobacteraceae</taxon>
        <taxon>Pseudoxanthomonas</taxon>
    </lineage>
</organism>
<dbReference type="EMBL" id="JBHTKN010000001">
    <property type="protein sequence ID" value="MFD1041298.1"/>
    <property type="molecule type" value="Genomic_DNA"/>
</dbReference>
<keyword evidence="4" id="KW-1185">Reference proteome</keyword>